<dbReference type="RefSeq" id="WP_086979346.1">
    <property type="nucleotide sequence ID" value="NZ_NFSB01000091.1"/>
</dbReference>
<evidence type="ECO:0000256" key="1">
    <source>
        <dbReference type="SAM" id="Phobius"/>
    </source>
</evidence>
<name>A0A1Y3KC96_PSEPU</name>
<feature type="transmembrane region" description="Helical" evidence="1">
    <location>
        <begin position="57"/>
        <end position="75"/>
    </location>
</feature>
<proteinExistence type="predicted"/>
<dbReference type="Proteomes" id="UP000196082">
    <property type="component" value="Unassembled WGS sequence"/>
</dbReference>
<keyword evidence="1" id="KW-0472">Membrane</keyword>
<dbReference type="EMBL" id="NFSB01000091">
    <property type="protein sequence ID" value="OUM22664.1"/>
    <property type="molecule type" value="Genomic_DNA"/>
</dbReference>
<sequence>MKSFLQKLFDCTQTELAKAIGAWVVIPFALAMANRGMDDLALVTYEIVQAKSCWQSFPYVVAFAAMLCALGCFRIQTAKMKRKHKLF</sequence>
<comment type="caution">
    <text evidence="2">The sequence shown here is derived from an EMBL/GenBank/DDBJ whole genome shotgun (WGS) entry which is preliminary data.</text>
</comment>
<accession>A0A1Y3KC96</accession>
<evidence type="ECO:0000313" key="2">
    <source>
        <dbReference type="EMBL" id="OUM22664.1"/>
    </source>
</evidence>
<organism evidence="2 3">
    <name type="scientific">Pseudomonas putida</name>
    <name type="common">Arthrobacter siderocapsulatus</name>
    <dbReference type="NCBI Taxonomy" id="303"/>
    <lineage>
        <taxon>Bacteria</taxon>
        <taxon>Pseudomonadati</taxon>
        <taxon>Pseudomonadota</taxon>
        <taxon>Gammaproteobacteria</taxon>
        <taxon>Pseudomonadales</taxon>
        <taxon>Pseudomonadaceae</taxon>
        <taxon>Pseudomonas</taxon>
    </lineage>
</organism>
<gene>
    <name evidence="2" type="ORF">B8W72_29900</name>
</gene>
<reference evidence="2 3" key="1">
    <citation type="submission" date="2017-05" db="EMBL/GenBank/DDBJ databases">
        <title>Whole genome sequence of Pseudomonas putida isolate 1312 commercialized as a biostimulant.</title>
        <authorList>
            <person name="Crovadore J."/>
            <person name="Blanc P."/>
            <person name="Chablais R."/>
            <person name="Cochard B."/>
            <person name="Grizard D."/>
            <person name="Lefort F."/>
        </authorList>
    </citation>
    <scope>NUCLEOTIDE SEQUENCE [LARGE SCALE GENOMIC DNA]</scope>
    <source>
        <strain evidence="2 3">1312</strain>
    </source>
</reference>
<protein>
    <submittedName>
        <fullName evidence="2">Uncharacterized protein</fullName>
    </submittedName>
</protein>
<keyword evidence="1" id="KW-1133">Transmembrane helix</keyword>
<dbReference type="AlphaFoldDB" id="A0A1Y3KC96"/>
<keyword evidence="1" id="KW-0812">Transmembrane</keyword>
<evidence type="ECO:0000313" key="3">
    <source>
        <dbReference type="Proteomes" id="UP000196082"/>
    </source>
</evidence>
<feature type="transmembrane region" description="Helical" evidence="1">
    <location>
        <begin position="20"/>
        <end position="37"/>
    </location>
</feature>